<protein>
    <recommendedName>
        <fullName evidence="2">Peptidase C51 domain-containing protein</fullName>
    </recommendedName>
</protein>
<evidence type="ECO:0000313" key="4">
    <source>
        <dbReference type="Proteomes" id="UP000326912"/>
    </source>
</evidence>
<sequence length="202" mass="21854">MPKTNSISQFVSQHRVVRTVAGQVVIIAALALMLLGGIVGTTAQTEAKSHVNTATQATAKANVNTVSNVQTAPMAMQTQALAIRGAGNFFPWGQCTYWANMRYHQLHGIYVPWTIYSNAYQWTARAYQFGWKVSTTPRVGAIMQISPWTQGAGAVGHVTVVERILGPGLVLVSQMNWGGLGVVSYSQFRVGPGTGTYFISYN</sequence>
<keyword evidence="4" id="KW-1185">Reference proteome</keyword>
<evidence type="ECO:0000256" key="1">
    <source>
        <dbReference type="SAM" id="Phobius"/>
    </source>
</evidence>
<dbReference type="SUPFAM" id="SSF54001">
    <property type="entry name" value="Cysteine proteinases"/>
    <property type="match status" value="1"/>
</dbReference>
<dbReference type="InterPro" id="IPR038765">
    <property type="entry name" value="Papain-like_cys_pep_sf"/>
</dbReference>
<keyword evidence="1" id="KW-0472">Membrane</keyword>
<dbReference type="AlphaFoldDB" id="A0A5J4KIW4"/>
<feature type="transmembrane region" description="Helical" evidence="1">
    <location>
        <begin position="20"/>
        <end position="40"/>
    </location>
</feature>
<name>A0A5J4KIW4_9CHLR</name>
<evidence type="ECO:0000313" key="3">
    <source>
        <dbReference type="EMBL" id="GER87745.1"/>
    </source>
</evidence>
<dbReference type="Pfam" id="PF05257">
    <property type="entry name" value="CHAP"/>
    <property type="match status" value="1"/>
</dbReference>
<dbReference type="PROSITE" id="PS50911">
    <property type="entry name" value="CHAP"/>
    <property type="match status" value="1"/>
</dbReference>
<dbReference type="Proteomes" id="UP000326912">
    <property type="component" value="Unassembled WGS sequence"/>
</dbReference>
<proteinExistence type="predicted"/>
<keyword evidence="1" id="KW-0812">Transmembrane</keyword>
<dbReference type="Gene3D" id="3.90.1720.10">
    <property type="entry name" value="endopeptidase domain like (from Nostoc punctiforme)"/>
    <property type="match status" value="1"/>
</dbReference>
<dbReference type="RefSeq" id="WP_151755715.1">
    <property type="nucleotide sequence ID" value="NZ_BKZW01000001.1"/>
</dbReference>
<organism evidence="3 4">
    <name type="scientific">Dictyobacter vulcani</name>
    <dbReference type="NCBI Taxonomy" id="2607529"/>
    <lineage>
        <taxon>Bacteria</taxon>
        <taxon>Bacillati</taxon>
        <taxon>Chloroflexota</taxon>
        <taxon>Ktedonobacteria</taxon>
        <taxon>Ktedonobacterales</taxon>
        <taxon>Dictyobacteraceae</taxon>
        <taxon>Dictyobacter</taxon>
    </lineage>
</organism>
<dbReference type="InterPro" id="IPR007921">
    <property type="entry name" value="CHAP_dom"/>
</dbReference>
<dbReference type="EMBL" id="BKZW01000001">
    <property type="protein sequence ID" value="GER87745.1"/>
    <property type="molecule type" value="Genomic_DNA"/>
</dbReference>
<evidence type="ECO:0000259" key="2">
    <source>
        <dbReference type="PROSITE" id="PS50911"/>
    </source>
</evidence>
<comment type="caution">
    <text evidence="3">The sequence shown here is derived from an EMBL/GenBank/DDBJ whole genome shotgun (WGS) entry which is preliminary data.</text>
</comment>
<keyword evidence="1" id="KW-1133">Transmembrane helix</keyword>
<gene>
    <name evidence="3" type="ORF">KDW_19070</name>
</gene>
<accession>A0A5J4KIW4</accession>
<reference evidence="3 4" key="1">
    <citation type="submission" date="2019-10" db="EMBL/GenBank/DDBJ databases">
        <title>Dictyobacter vulcani sp. nov., within the class Ktedonobacteria, isolated from soil of volcanic Mt. Zao.</title>
        <authorList>
            <person name="Zheng Y."/>
            <person name="Wang C.M."/>
            <person name="Sakai Y."/>
            <person name="Abe K."/>
            <person name="Yokota A."/>
            <person name="Yabe S."/>
        </authorList>
    </citation>
    <scope>NUCLEOTIDE SEQUENCE [LARGE SCALE GENOMIC DNA]</scope>
    <source>
        <strain evidence="3 4">W12</strain>
    </source>
</reference>
<feature type="domain" description="Peptidase C51" evidence="2">
    <location>
        <begin position="70"/>
        <end position="200"/>
    </location>
</feature>